<evidence type="ECO:0000313" key="13">
    <source>
        <dbReference type="Proteomes" id="UP000287996"/>
    </source>
</evidence>
<dbReference type="PANTHER" id="PTHR21272">
    <property type="entry name" value="CATABOLIC 3-DEHYDROQUINASE"/>
    <property type="match status" value="1"/>
</dbReference>
<comment type="similarity">
    <text evidence="4 8">Belongs to the type-II 3-dehydroquinase family.</text>
</comment>
<dbReference type="NCBIfam" id="NF003805">
    <property type="entry name" value="PRK05395.1-2"/>
    <property type="match status" value="1"/>
</dbReference>
<gene>
    <name evidence="8 12" type="primary">aroQ</name>
    <name evidence="12" type="ORF">CWI84_11480</name>
</gene>
<feature type="active site" description="Proton acceptor" evidence="8 9">
    <location>
        <position position="26"/>
    </location>
</feature>
<keyword evidence="7 8" id="KW-0456">Lyase</keyword>
<feature type="binding site" evidence="8 10">
    <location>
        <position position="91"/>
    </location>
    <ligand>
        <name>substrate</name>
    </ligand>
</feature>
<dbReference type="GO" id="GO:0009423">
    <property type="term" value="P:chorismate biosynthetic process"/>
    <property type="evidence" value="ECO:0007669"/>
    <property type="project" value="UniProtKB-UniRule"/>
</dbReference>
<keyword evidence="8" id="KW-0028">Amino-acid biosynthesis</keyword>
<keyword evidence="13" id="KW-1185">Reference proteome</keyword>
<dbReference type="PANTHER" id="PTHR21272:SF3">
    <property type="entry name" value="CATABOLIC 3-DEHYDROQUINASE"/>
    <property type="match status" value="1"/>
</dbReference>
<feature type="binding site" evidence="8 10">
    <location>
        <position position="84"/>
    </location>
    <ligand>
        <name>substrate</name>
    </ligand>
</feature>
<evidence type="ECO:0000256" key="7">
    <source>
        <dbReference type="ARBA" id="ARBA00023239"/>
    </source>
</evidence>
<dbReference type="NCBIfam" id="NF003807">
    <property type="entry name" value="PRK05395.1-4"/>
    <property type="match status" value="1"/>
</dbReference>
<evidence type="ECO:0000256" key="9">
    <source>
        <dbReference type="PIRSR" id="PIRSR001399-1"/>
    </source>
</evidence>
<dbReference type="InterPro" id="IPR036441">
    <property type="entry name" value="DHquinase_II_sf"/>
</dbReference>
<dbReference type="NCBIfam" id="NF003804">
    <property type="entry name" value="PRK05395.1-1"/>
    <property type="match status" value="1"/>
</dbReference>
<comment type="catalytic activity">
    <reaction evidence="1 8">
        <text>3-dehydroquinate = 3-dehydroshikimate + H2O</text>
        <dbReference type="Rhea" id="RHEA:21096"/>
        <dbReference type="ChEBI" id="CHEBI:15377"/>
        <dbReference type="ChEBI" id="CHEBI:16630"/>
        <dbReference type="ChEBI" id="CHEBI:32364"/>
        <dbReference type="EC" id="4.2.1.10"/>
    </reaction>
</comment>
<dbReference type="UniPathway" id="UPA00053">
    <property type="reaction ID" value="UER00086"/>
</dbReference>
<evidence type="ECO:0000256" key="6">
    <source>
        <dbReference type="ARBA" id="ARBA00012060"/>
    </source>
</evidence>
<dbReference type="PROSITE" id="PS01029">
    <property type="entry name" value="DEHYDROQUINASE_II"/>
    <property type="match status" value="1"/>
</dbReference>
<dbReference type="OrthoDB" id="9790793at2"/>
<dbReference type="CDD" id="cd00466">
    <property type="entry name" value="DHQase_II"/>
    <property type="match status" value="1"/>
</dbReference>
<feature type="binding site" evidence="8 10">
    <location>
        <position position="115"/>
    </location>
    <ligand>
        <name>substrate</name>
    </ligand>
</feature>
<dbReference type="GO" id="GO:0019631">
    <property type="term" value="P:quinate catabolic process"/>
    <property type="evidence" value="ECO:0007669"/>
    <property type="project" value="TreeGrafter"/>
</dbReference>
<dbReference type="Pfam" id="PF01220">
    <property type="entry name" value="DHquinase_II"/>
    <property type="match status" value="1"/>
</dbReference>
<evidence type="ECO:0000256" key="10">
    <source>
        <dbReference type="PIRSR" id="PIRSR001399-2"/>
    </source>
</evidence>
<dbReference type="Gene3D" id="3.40.50.9100">
    <property type="entry name" value="Dehydroquinase, class II"/>
    <property type="match status" value="1"/>
</dbReference>
<evidence type="ECO:0000256" key="1">
    <source>
        <dbReference type="ARBA" id="ARBA00001864"/>
    </source>
</evidence>
<dbReference type="EC" id="4.2.1.10" evidence="6 8"/>
<dbReference type="InterPro" id="IPR001874">
    <property type="entry name" value="DHquinase_II"/>
</dbReference>
<organism evidence="12 13">
    <name type="scientific">Idiomarina tyrosinivorans</name>
    <dbReference type="NCBI Taxonomy" id="1445662"/>
    <lineage>
        <taxon>Bacteria</taxon>
        <taxon>Pseudomonadati</taxon>
        <taxon>Pseudomonadota</taxon>
        <taxon>Gammaproteobacteria</taxon>
        <taxon>Alteromonadales</taxon>
        <taxon>Idiomarinaceae</taxon>
        <taxon>Idiomarina</taxon>
    </lineage>
</organism>
<feature type="binding site" evidence="8 10">
    <location>
        <begin position="105"/>
        <end position="106"/>
    </location>
    <ligand>
        <name>substrate</name>
    </ligand>
</feature>
<dbReference type="GO" id="GO:0003855">
    <property type="term" value="F:3-dehydroquinate dehydratase activity"/>
    <property type="evidence" value="ECO:0007669"/>
    <property type="project" value="UniProtKB-UniRule"/>
</dbReference>
<evidence type="ECO:0000256" key="5">
    <source>
        <dbReference type="ARBA" id="ARBA00011193"/>
    </source>
</evidence>
<feature type="site" description="Transition state stabilizer" evidence="8 11">
    <location>
        <position position="21"/>
    </location>
</feature>
<dbReference type="NCBIfam" id="TIGR01088">
    <property type="entry name" value="aroQ"/>
    <property type="match status" value="1"/>
</dbReference>
<evidence type="ECO:0000256" key="4">
    <source>
        <dbReference type="ARBA" id="ARBA00011037"/>
    </source>
</evidence>
<name>A0A432ZFB3_9GAMM</name>
<evidence type="ECO:0000256" key="11">
    <source>
        <dbReference type="PIRSR" id="PIRSR001399-3"/>
    </source>
</evidence>
<dbReference type="EMBL" id="PIQH01000013">
    <property type="protein sequence ID" value="RUO76611.1"/>
    <property type="molecule type" value="Genomic_DNA"/>
</dbReference>
<evidence type="ECO:0000256" key="3">
    <source>
        <dbReference type="ARBA" id="ARBA00004902"/>
    </source>
</evidence>
<evidence type="ECO:0000313" key="12">
    <source>
        <dbReference type="EMBL" id="RUO76611.1"/>
    </source>
</evidence>
<dbReference type="NCBIfam" id="NF003806">
    <property type="entry name" value="PRK05395.1-3"/>
    <property type="match status" value="1"/>
</dbReference>
<feature type="binding site" evidence="8 10">
    <location>
        <position position="78"/>
    </location>
    <ligand>
        <name>substrate</name>
    </ligand>
</feature>
<dbReference type="RefSeq" id="WP_126842743.1">
    <property type="nucleotide sequence ID" value="NZ_PIQH01000013.1"/>
</dbReference>
<evidence type="ECO:0000256" key="2">
    <source>
        <dbReference type="ARBA" id="ARBA00003924"/>
    </source>
</evidence>
<keyword evidence="8" id="KW-0057">Aromatic amino acid biosynthesis</keyword>
<comment type="caution">
    <text evidence="12">The sequence shown here is derived from an EMBL/GenBank/DDBJ whole genome shotgun (WGS) entry which is preliminary data.</text>
</comment>
<dbReference type="AlphaFoldDB" id="A0A432ZFB3"/>
<dbReference type="InterPro" id="IPR018509">
    <property type="entry name" value="DHquinase_II_CS"/>
</dbReference>
<dbReference type="HAMAP" id="MF_00169">
    <property type="entry name" value="AroQ"/>
    <property type="match status" value="1"/>
</dbReference>
<protein>
    <recommendedName>
        <fullName evidence="6 8">3-dehydroquinate dehydratase</fullName>
        <shortName evidence="8">3-dehydroquinase</shortName>
        <ecNumber evidence="6 8">4.2.1.10</ecNumber>
    </recommendedName>
    <alternativeName>
        <fullName evidence="8">Type II DHQase</fullName>
    </alternativeName>
</protein>
<accession>A0A432ZFB3</accession>
<comment type="pathway">
    <text evidence="3 8">Metabolic intermediate biosynthesis; chorismate biosynthesis; chorismate from D-erythrose 4-phosphate and phosphoenolpyruvate: step 3/7.</text>
</comment>
<comment type="subunit">
    <text evidence="5 8">Homododecamer.</text>
</comment>
<comment type="function">
    <text evidence="2 8">Catalyzes a trans-dehydration via an enolate intermediate.</text>
</comment>
<proteinExistence type="inferred from homology"/>
<dbReference type="SUPFAM" id="SSF52304">
    <property type="entry name" value="Type II 3-dehydroquinate dehydratase"/>
    <property type="match status" value="1"/>
</dbReference>
<dbReference type="PIRSF" id="PIRSF001399">
    <property type="entry name" value="DHquinase_II"/>
    <property type="match status" value="1"/>
</dbReference>
<sequence>MTENMKVLVLNGPNLNLLGSREPAIYGSQTLADIEQQLQQHAADHNAQVRCQQSNHEGELVSMIQQAAQDNIDAIIINPGAYAHTSVAIRDALLAVALPFYEVHLSNPHAREPFRHHSYLADIARGVISGCGALGYHLALTAALTHCRAASQ</sequence>
<evidence type="ECO:0000256" key="8">
    <source>
        <dbReference type="HAMAP-Rule" id="MF_00169"/>
    </source>
</evidence>
<feature type="active site" description="Proton donor" evidence="8 9">
    <location>
        <position position="104"/>
    </location>
</feature>
<reference evidence="12 13" key="1">
    <citation type="journal article" date="2011" name="Front. Microbiol.">
        <title>Genomic signatures of strain selection and enhancement in Bacillus atrophaeus var. globigii, a historical biowarfare simulant.</title>
        <authorList>
            <person name="Gibbons H.S."/>
            <person name="Broomall S.M."/>
            <person name="McNew L.A."/>
            <person name="Daligault H."/>
            <person name="Chapman C."/>
            <person name="Bruce D."/>
            <person name="Karavis M."/>
            <person name="Krepps M."/>
            <person name="McGregor P.A."/>
            <person name="Hong C."/>
            <person name="Park K.H."/>
            <person name="Akmal A."/>
            <person name="Feldman A."/>
            <person name="Lin J.S."/>
            <person name="Chang W.E."/>
            <person name="Higgs B.W."/>
            <person name="Demirev P."/>
            <person name="Lindquist J."/>
            <person name="Liem A."/>
            <person name="Fochler E."/>
            <person name="Read T.D."/>
            <person name="Tapia R."/>
            <person name="Johnson S."/>
            <person name="Bishop-Lilly K.A."/>
            <person name="Detter C."/>
            <person name="Han C."/>
            <person name="Sozhamannan S."/>
            <person name="Rosenzweig C.N."/>
            <person name="Skowronski E.W."/>
        </authorList>
    </citation>
    <scope>NUCLEOTIDE SEQUENCE [LARGE SCALE GENOMIC DNA]</scope>
    <source>
        <strain evidence="12 13">CC-PW-9</strain>
    </source>
</reference>
<dbReference type="GO" id="GO:0008652">
    <property type="term" value="P:amino acid biosynthetic process"/>
    <property type="evidence" value="ECO:0007669"/>
    <property type="project" value="UniProtKB-KW"/>
</dbReference>
<dbReference type="Proteomes" id="UP000287996">
    <property type="component" value="Unassembled WGS sequence"/>
</dbReference>
<dbReference type="GO" id="GO:0009073">
    <property type="term" value="P:aromatic amino acid family biosynthetic process"/>
    <property type="evidence" value="ECO:0007669"/>
    <property type="project" value="UniProtKB-KW"/>
</dbReference>